<dbReference type="Gene3D" id="1.10.443.10">
    <property type="entry name" value="Intergrase catalytic core"/>
    <property type="match status" value="1"/>
</dbReference>
<comment type="similarity">
    <text evidence="1">Belongs to the 'phage' integrase family.</text>
</comment>
<dbReference type="EMBL" id="JACEHE010000003">
    <property type="protein sequence ID" value="MBA2945656.1"/>
    <property type="molecule type" value="Genomic_DNA"/>
</dbReference>
<dbReference type="InterPro" id="IPR013762">
    <property type="entry name" value="Integrase-like_cat_sf"/>
</dbReference>
<feature type="domain" description="Tyr recombinase" evidence="5">
    <location>
        <begin position="1"/>
        <end position="136"/>
    </location>
</feature>
<evidence type="ECO:0000256" key="3">
    <source>
        <dbReference type="ARBA" id="ARBA00023172"/>
    </source>
</evidence>
<dbReference type="GO" id="GO:0003677">
    <property type="term" value="F:DNA binding"/>
    <property type="evidence" value="ECO:0007669"/>
    <property type="project" value="UniProtKB-KW"/>
</dbReference>
<keyword evidence="3" id="KW-0233">DNA recombination</keyword>
<sequence length="213" mass="22752">MSAVDNARLVLTAPKTRSSKNWVAISPRVAAALERRAAARNTADDPTDQYTGLVFCRPNGRPLRPQTVLDRFRRLAAEAGVPRVTLHDLRHLAAALTITAGIPLTVVSKTLRHSTLSTTANIYSHLTQQAARSAVDAIDTPSPTPTETVTAPALAQLAATTPRPLNLARQPAEPRLLPVPAASSPAASQPQGIDATTPRPPRPQTRKRPPPHL</sequence>
<name>A0A7W0DIC0_9ACTN</name>
<evidence type="ECO:0000259" key="5">
    <source>
        <dbReference type="PROSITE" id="PS51898"/>
    </source>
</evidence>
<keyword evidence="2" id="KW-0238">DNA-binding</keyword>
<feature type="region of interest" description="Disordered" evidence="4">
    <location>
        <begin position="165"/>
        <end position="213"/>
    </location>
</feature>
<organism evidence="6 7">
    <name type="scientific">Streptomyces himalayensis subsp. himalayensis</name>
    <dbReference type="NCBI Taxonomy" id="2756131"/>
    <lineage>
        <taxon>Bacteria</taxon>
        <taxon>Bacillati</taxon>
        <taxon>Actinomycetota</taxon>
        <taxon>Actinomycetes</taxon>
        <taxon>Kitasatosporales</taxon>
        <taxon>Streptomycetaceae</taxon>
        <taxon>Streptomyces</taxon>
        <taxon>Streptomyces himalayensis</taxon>
    </lineage>
</organism>
<dbReference type="InterPro" id="IPR011010">
    <property type="entry name" value="DNA_brk_join_enz"/>
</dbReference>
<evidence type="ECO:0000313" key="6">
    <source>
        <dbReference type="EMBL" id="MBA2945656.1"/>
    </source>
</evidence>
<dbReference type="PROSITE" id="PS51898">
    <property type="entry name" value="TYR_RECOMBINASE"/>
    <property type="match status" value="1"/>
</dbReference>
<accession>A0A7W0DIC0</accession>
<gene>
    <name evidence="6" type="ORF">H1D24_07485</name>
</gene>
<comment type="caution">
    <text evidence="6">The sequence shown here is derived from an EMBL/GenBank/DDBJ whole genome shotgun (WGS) entry which is preliminary data.</text>
</comment>
<dbReference type="InterPro" id="IPR050090">
    <property type="entry name" value="Tyrosine_recombinase_XerCD"/>
</dbReference>
<dbReference type="GO" id="GO:0015074">
    <property type="term" value="P:DNA integration"/>
    <property type="evidence" value="ECO:0007669"/>
    <property type="project" value="InterPro"/>
</dbReference>
<reference evidence="6 7" key="1">
    <citation type="submission" date="2020-07" db="EMBL/GenBank/DDBJ databases">
        <title>Streptomyces isolated from Indian soil.</title>
        <authorList>
            <person name="Mandal S."/>
            <person name="Maiti P.K."/>
        </authorList>
    </citation>
    <scope>NUCLEOTIDE SEQUENCE [LARGE SCALE GENOMIC DNA]</scope>
    <source>
        <strain evidence="6 7">PSKA28</strain>
    </source>
</reference>
<proteinExistence type="inferred from homology"/>
<evidence type="ECO:0000256" key="2">
    <source>
        <dbReference type="ARBA" id="ARBA00023125"/>
    </source>
</evidence>
<dbReference type="PANTHER" id="PTHR30349">
    <property type="entry name" value="PHAGE INTEGRASE-RELATED"/>
    <property type="match status" value="1"/>
</dbReference>
<evidence type="ECO:0000256" key="4">
    <source>
        <dbReference type="SAM" id="MobiDB-lite"/>
    </source>
</evidence>
<dbReference type="GO" id="GO:0006310">
    <property type="term" value="P:DNA recombination"/>
    <property type="evidence" value="ECO:0007669"/>
    <property type="project" value="UniProtKB-KW"/>
</dbReference>
<dbReference type="PANTHER" id="PTHR30349:SF41">
    <property type="entry name" value="INTEGRASE_RECOMBINASE PROTEIN MJ0367-RELATED"/>
    <property type="match status" value="1"/>
</dbReference>
<dbReference type="AlphaFoldDB" id="A0A7W0DIC0"/>
<dbReference type="InterPro" id="IPR002104">
    <property type="entry name" value="Integrase_catalytic"/>
</dbReference>
<protein>
    <submittedName>
        <fullName evidence="6">Tyrosine-type recombinase/integrase</fullName>
    </submittedName>
</protein>
<dbReference type="RefSeq" id="WP_181656756.1">
    <property type="nucleotide sequence ID" value="NZ_JACEHE010000003.1"/>
</dbReference>
<dbReference type="SUPFAM" id="SSF56349">
    <property type="entry name" value="DNA breaking-rejoining enzymes"/>
    <property type="match status" value="1"/>
</dbReference>
<evidence type="ECO:0000313" key="7">
    <source>
        <dbReference type="Proteomes" id="UP000545761"/>
    </source>
</evidence>
<feature type="compositionally biased region" description="Low complexity" evidence="4">
    <location>
        <begin position="180"/>
        <end position="191"/>
    </location>
</feature>
<feature type="compositionally biased region" description="Basic residues" evidence="4">
    <location>
        <begin position="204"/>
        <end position="213"/>
    </location>
</feature>
<evidence type="ECO:0000256" key="1">
    <source>
        <dbReference type="ARBA" id="ARBA00008857"/>
    </source>
</evidence>
<dbReference type="Proteomes" id="UP000545761">
    <property type="component" value="Unassembled WGS sequence"/>
</dbReference>
<dbReference type="Pfam" id="PF00589">
    <property type="entry name" value="Phage_integrase"/>
    <property type="match status" value="1"/>
</dbReference>